<dbReference type="InterPro" id="IPR016039">
    <property type="entry name" value="Thiolase-like"/>
</dbReference>
<keyword evidence="2" id="KW-1185">Reference proteome</keyword>
<gene>
    <name evidence="1" type="ORF">IW245_007718</name>
</gene>
<sequence>MKVLARAEWPGAGEPPALARFVVSSFSPLVAEAARLCLTDHFGQAPVPPDVGERTAIVLVSAAGDVVSGREVADLVDSGGNVSPLLFFQSVPNAVLGHVATRWGLTGPVVCTSPAGDPTADAMDLVDLMFAADDADLALVLLVEQSTVAGAPDRAAALLVAPGGHP</sequence>
<comment type="caution">
    <text evidence="1">The sequence shown here is derived from an EMBL/GenBank/DDBJ whole genome shotgun (WGS) entry which is preliminary data.</text>
</comment>
<protein>
    <recommendedName>
        <fullName evidence="3">Beta-ketoacyl synthase N-terminal domain-containing protein</fullName>
    </recommendedName>
</protein>
<evidence type="ECO:0000313" key="2">
    <source>
        <dbReference type="Proteomes" id="UP000622552"/>
    </source>
</evidence>
<dbReference type="Proteomes" id="UP000622552">
    <property type="component" value="Unassembled WGS sequence"/>
</dbReference>
<name>A0A8J7GYC5_9ACTN</name>
<dbReference type="RefSeq" id="WP_197007924.1">
    <property type="nucleotide sequence ID" value="NZ_BONS01000013.1"/>
</dbReference>
<proteinExistence type="predicted"/>
<accession>A0A8J7GYC5</accession>
<evidence type="ECO:0008006" key="3">
    <source>
        <dbReference type="Google" id="ProtNLM"/>
    </source>
</evidence>
<dbReference type="AlphaFoldDB" id="A0A8J7GYC5"/>
<organism evidence="1 2">
    <name type="scientific">Longispora fulva</name>
    <dbReference type="NCBI Taxonomy" id="619741"/>
    <lineage>
        <taxon>Bacteria</taxon>
        <taxon>Bacillati</taxon>
        <taxon>Actinomycetota</taxon>
        <taxon>Actinomycetes</taxon>
        <taxon>Micromonosporales</taxon>
        <taxon>Micromonosporaceae</taxon>
        <taxon>Longispora</taxon>
    </lineage>
</organism>
<reference evidence="1" key="1">
    <citation type="submission" date="2020-11" db="EMBL/GenBank/DDBJ databases">
        <title>Sequencing the genomes of 1000 actinobacteria strains.</title>
        <authorList>
            <person name="Klenk H.-P."/>
        </authorList>
    </citation>
    <scope>NUCLEOTIDE SEQUENCE</scope>
    <source>
        <strain evidence="1">DSM 45356</strain>
    </source>
</reference>
<dbReference type="SUPFAM" id="SSF53901">
    <property type="entry name" value="Thiolase-like"/>
    <property type="match status" value="1"/>
</dbReference>
<dbReference type="Gene3D" id="3.40.47.10">
    <property type="match status" value="1"/>
</dbReference>
<dbReference type="GO" id="GO:0016746">
    <property type="term" value="F:acyltransferase activity"/>
    <property type="evidence" value="ECO:0007669"/>
    <property type="project" value="InterPro"/>
</dbReference>
<evidence type="ECO:0000313" key="1">
    <source>
        <dbReference type="EMBL" id="MBG6141524.1"/>
    </source>
</evidence>
<dbReference type="EMBL" id="JADOUF010000001">
    <property type="protein sequence ID" value="MBG6141524.1"/>
    <property type="molecule type" value="Genomic_DNA"/>
</dbReference>